<accession>A0A841EP55</accession>
<protein>
    <submittedName>
        <fullName evidence="2">Putative Tic20 family protein</fullName>
    </submittedName>
</protein>
<comment type="caution">
    <text evidence="2">The sequence shown here is derived from an EMBL/GenBank/DDBJ whole genome shotgun (WGS) entry which is preliminary data.</text>
</comment>
<organism evidence="2 3">
    <name type="scientific">Arcicella rosea</name>
    <dbReference type="NCBI Taxonomy" id="502909"/>
    <lineage>
        <taxon>Bacteria</taxon>
        <taxon>Pseudomonadati</taxon>
        <taxon>Bacteroidota</taxon>
        <taxon>Cytophagia</taxon>
        <taxon>Cytophagales</taxon>
        <taxon>Flectobacillaceae</taxon>
        <taxon>Arcicella</taxon>
    </lineage>
</organism>
<dbReference type="RefSeq" id="WP_184133423.1">
    <property type="nucleotide sequence ID" value="NZ_JACHKT010000010.1"/>
</dbReference>
<dbReference type="Proteomes" id="UP000524404">
    <property type="component" value="Unassembled WGS sequence"/>
</dbReference>
<keyword evidence="1" id="KW-1133">Transmembrane helix</keyword>
<dbReference type="InterPro" id="IPR025250">
    <property type="entry name" value="DUF4199"/>
</dbReference>
<feature type="transmembrane region" description="Helical" evidence="1">
    <location>
        <begin position="147"/>
        <end position="169"/>
    </location>
</feature>
<evidence type="ECO:0000256" key="1">
    <source>
        <dbReference type="SAM" id="Phobius"/>
    </source>
</evidence>
<keyword evidence="1" id="KW-0472">Membrane</keyword>
<feature type="transmembrane region" description="Helical" evidence="1">
    <location>
        <begin position="40"/>
        <end position="61"/>
    </location>
</feature>
<gene>
    <name evidence="2" type="ORF">HNP25_001801</name>
</gene>
<dbReference type="Pfam" id="PF13858">
    <property type="entry name" value="DUF4199"/>
    <property type="match status" value="1"/>
</dbReference>
<feature type="transmembrane region" description="Helical" evidence="1">
    <location>
        <begin position="12"/>
        <end position="34"/>
    </location>
</feature>
<evidence type="ECO:0000313" key="2">
    <source>
        <dbReference type="EMBL" id="MBB6003149.1"/>
    </source>
</evidence>
<keyword evidence="3" id="KW-1185">Reference proteome</keyword>
<reference evidence="2 3" key="1">
    <citation type="submission" date="2020-08" db="EMBL/GenBank/DDBJ databases">
        <title>Functional genomics of gut bacteria from endangered species of beetles.</title>
        <authorList>
            <person name="Carlos-Shanley C."/>
        </authorList>
    </citation>
    <scope>NUCLEOTIDE SEQUENCE [LARGE SCALE GENOMIC DNA]</scope>
    <source>
        <strain evidence="2 3">S00070</strain>
    </source>
</reference>
<feature type="transmembrane region" description="Helical" evidence="1">
    <location>
        <begin position="81"/>
        <end position="101"/>
    </location>
</feature>
<keyword evidence="1" id="KW-0812">Transmembrane</keyword>
<proteinExistence type="predicted"/>
<name>A0A841EP55_9BACT</name>
<evidence type="ECO:0000313" key="3">
    <source>
        <dbReference type="Proteomes" id="UP000524404"/>
    </source>
</evidence>
<dbReference type="EMBL" id="JACHKT010000010">
    <property type="protein sequence ID" value="MBB6003149.1"/>
    <property type="molecule type" value="Genomic_DNA"/>
</dbReference>
<sequence>MESQTTTTRIALKWGLIAGIISIILSVATQLLGVKNSENISIGFFLFLIAFAFTCLIQVLAMNDYKSQNNGFMSYSEGLGIGLLSGTIWGVVSGGFNIIYVKYIDNSEMVKQANLMRQKMEEQGATDEQMELNEKIISYATDPSLTFIFTVIIGFIGGLIVSLVISAILKKEKSIFE</sequence>
<dbReference type="AlphaFoldDB" id="A0A841EP55"/>